<dbReference type="AlphaFoldDB" id="A0A0M4JT50"/>
<dbReference type="Gene3D" id="3.40.50.10490">
    <property type="entry name" value="Glucose-6-phosphate isomerase like protein, domain 1"/>
    <property type="match status" value="1"/>
</dbReference>
<dbReference type="InterPro" id="IPR036388">
    <property type="entry name" value="WH-like_DNA-bd_sf"/>
</dbReference>
<dbReference type="SUPFAM" id="SSF46689">
    <property type="entry name" value="Homeodomain-like"/>
    <property type="match status" value="1"/>
</dbReference>
<dbReference type="SUPFAM" id="SSF53697">
    <property type="entry name" value="SIS domain"/>
    <property type="match status" value="1"/>
</dbReference>
<dbReference type="InterPro" id="IPR046348">
    <property type="entry name" value="SIS_dom_sf"/>
</dbReference>
<feature type="domain" description="HTH rpiR-type" evidence="4">
    <location>
        <begin position="1"/>
        <end position="74"/>
    </location>
</feature>
<dbReference type="GO" id="GO:0097367">
    <property type="term" value="F:carbohydrate derivative binding"/>
    <property type="evidence" value="ECO:0007669"/>
    <property type="project" value="InterPro"/>
</dbReference>
<feature type="domain" description="SIS" evidence="5">
    <location>
        <begin position="116"/>
        <end position="264"/>
    </location>
</feature>
<dbReference type="InterPro" id="IPR000281">
    <property type="entry name" value="HTH_RpiR"/>
</dbReference>
<evidence type="ECO:0000313" key="7">
    <source>
        <dbReference type="Proteomes" id="UP000063919"/>
    </source>
</evidence>
<dbReference type="STRING" id="362837.SCANT_v1c07650"/>
<dbReference type="PROSITE" id="PS51071">
    <property type="entry name" value="HTH_RPIR"/>
    <property type="match status" value="1"/>
</dbReference>
<dbReference type="Proteomes" id="UP000063919">
    <property type="component" value="Chromosome"/>
</dbReference>
<proteinExistence type="predicted"/>
<dbReference type="Pfam" id="PF01418">
    <property type="entry name" value="HTH_6"/>
    <property type="match status" value="1"/>
</dbReference>
<keyword evidence="2" id="KW-0238">DNA-binding</keyword>
<dbReference type="InterPro" id="IPR009057">
    <property type="entry name" value="Homeodomain-like_sf"/>
</dbReference>
<keyword evidence="3" id="KW-0804">Transcription</keyword>
<gene>
    <name evidence="6" type="ORF">SCANT_v1c07650</name>
</gene>
<dbReference type="GO" id="GO:0003677">
    <property type="term" value="F:DNA binding"/>
    <property type="evidence" value="ECO:0007669"/>
    <property type="project" value="UniProtKB-KW"/>
</dbReference>
<evidence type="ECO:0000256" key="3">
    <source>
        <dbReference type="ARBA" id="ARBA00023163"/>
    </source>
</evidence>
<dbReference type="KEGG" id="scj:SCANT_v1c07650"/>
<evidence type="ECO:0000259" key="4">
    <source>
        <dbReference type="PROSITE" id="PS51071"/>
    </source>
</evidence>
<dbReference type="InterPro" id="IPR001347">
    <property type="entry name" value="SIS_dom"/>
</dbReference>
<organism evidence="6 7">
    <name type="scientific">Spiroplasma cantharicola</name>
    <dbReference type="NCBI Taxonomy" id="362837"/>
    <lineage>
        <taxon>Bacteria</taxon>
        <taxon>Bacillati</taxon>
        <taxon>Mycoplasmatota</taxon>
        <taxon>Mollicutes</taxon>
        <taxon>Entomoplasmatales</taxon>
        <taxon>Spiroplasmataceae</taxon>
        <taxon>Spiroplasma</taxon>
    </lineage>
</organism>
<dbReference type="PROSITE" id="PS51464">
    <property type="entry name" value="SIS"/>
    <property type="match status" value="1"/>
</dbReference>
<evidence type="ECO:0000259" key="5">
    <source>
        <dbReference type="PROSITE" id="PS51464"/>
    </source>
</evidence>
<dbReference type="PANTHER" id="PTHR30514:SF1">
    <property type="entry name" value="HTH-TYPE TRANSCRIPTIONAL REGULATOR HEXR-RELATED"/>
    <property type="match status" value="1"/>
</dbReference>
<protein>
    <submittedName>
        <fullName evidence="6">RpiR family transcriptional regulator</fullName>
    </submittedName>
</protein>
<dbReference type="CDD" id="cd05013">
    <property type="entry name" value="SIS_RpiR"/>
    <property type="match status" value="1"/>
</dbReference>
<reference evidence="6 7" key="1">
    <citation type="journal article" date="2015" name="Genome Announc.">
        <title>Complete Genome Sequence of Spiroplasma cantharicola CC-1T (DSM 21588), a Bacterium Isolated from Soldier Beetle (Cantharis carolinus).</title>
        <authorList>
            <person name="Lo W.S."/>
            <person name="Liu P.Y."/>
            <person name="Kuo C.H."/>
        </authorList>
    </citation>
    <scope>NUCLEOTIDE SEQUENCE [LARGE SCALE GENOMIC DNA]</scope>
    <source>
        <strain evidence="6 7">CC-1</strain>
    </source>
</reference>
<dbReference type="EMBL" id="CP012622">
    <property type="protein sequence ID" value="ALD66671.1"/>
    <property type="molecule type" value="Genomic_DNA"/>
</dbReference>
<evidence type="ECO:0000313" key="6">
    <source>
        <dbReference type="EMBL" id="ALD66671.1"/>
    </source>
</evidence>
<evidence type="ECO:0000256" key="1">
    <source>
        <dbReference type="ARBA" id="ARBA00023015"/>
    </source>
</evidence>
<dbReference type="PANTHER" id="PTHR30514">
    <property type="entry name" value="GLUCOKINASE"/>
    <property type="match status" value="1"/>
</dbReference>
<evidence type="ECO:0000256" key="2">
    <source>
        <dbReference type="ARBA" id="ARBA00023125"/>
    </source>
</evidence>
<dbReference type="Pfam" id="PF01380">
    <property type="entry name" value="SIS"/>
    <property type="match status" value="1"/>
</dbReference>
<dbReference type="GO" id="GO:1901135">
    <property type="term" value="P:carbohydrate derivative metabolic process"/>
    <property type="evidence" value="ECO:0007669"/>
    <property type="project" value="InterPro"/>
</dbReference>
<dbReference type="Gene3D" id="1.10.10.10">
    <property type="entry name" value="Winged helix-like DNA-binding domain superfamily/Winged helix DNA-binding domain"/>
    <property type="match status" value="1"/>
</dbReference>
<dbReference type="InterPro" id="IPR035472">
    <property type="entry name" value="RpiR-like_SIS"/>
</dbReference>
<sequence length="285" mass="32936">MKIIDLNDKKLNSTESSILNLVNNDPEFFCSHSIQEVSKKSNVSPSTMTRVCQKLGFKSFKSIQMFVYEKSRMQGSYYKLGDDNTIEEIIHNVRGAAIYTINETLNSIENEEIELISKEIYSSKRVMIFGIEQQQISASSFVLNLSRINIMAQAVSNIHNYVQRAIFFDENDFVIFITRTGWTKEIVESIKWTYNKNIPILVLTSDKEITSKQLEKDLDINKIHIIETQTISNDKIKYPSISSVPGEMIIFDLIINIIVSKNEKYREKFKKTAEISLNWNFEGKL</sequence>
<dbReference type="RefSeq" id="WP_053946423.1">
    <property type="nucleotide sequence ID" value="NZ_CP012622.1"/>
</dbReference>
<accession>A0A0M4JT50</accession>
<name>A0A0M4JT50_9MOLU</name>
<keyword evidence="7" id="KW-1185">Reference proteome</keyword>
<dbReference type="InterPro" id="IPR047640">
    <property type="entry name" value="RpiR-like"/>
</dbReference>
<dbReference type="OrthoDB" id="388503at2"/>
<dbReference type="PATRIC" id="fig|362837.3.peg.781"/>
<dbReference type="GO" id="GO:0003700">
    <property type="term" value="F:DNA-binding transcription factor activity"/>
    <property type="evidence" value="ECO:0007669"/>
    <property type="project" value="InterPro"/>
</dbReference>
<keyword evidence="1" id="KW-0805">Transcription regulation</keyword>